<comment type="caution">
    <text evidence="3">The sequence shown here is derived from an EMBL/GenBank/DDBJ whole genome shotgun (WGS) entry which is preliminary data.</text>
</comment>
<keyword evidence="2" id="KW-0472">Membrane</keyword>
<keyword evidence="2" id="KW-1133">Transmembrane helix</keyword>
<evidence type="ECO:0000256" key="1">
    <source>
        <dbReference type="SAM" id="MobiDB-lite"/>
    </source>
</evidence>
<feature type="transmembrane region" description="Helical" evidence="2">
    <location>
        <begin position="21"/>
        <end position="36"/>
    </location>
</feature>
<sequence>MSLSNARKRFQGRQTQFHIELLYGALFIAGFGYLVFRVDPRVAAFEGGLVVGYLLRIWEKMSIYERILEETVSREAEAQVEAEVEEQVSDEIETELEEQVPTEVEERVDEEVDERLDEELERRVDAADPQSDDESKSA</sequence>
<keyword evidence="2" id="KW-0812">Transmembrane</keyword>
<dbReference type="RefSeq" id="WP_343773904.1">
    <property type="nucleotide sequence ID" value="NZ_BAAADV010000003.1"/>
</dbReference>
<feature type="compositionally biased region" description="Acidic residues" evidence="1">
    <location>
        <begin position="106"/>
        <end position="119"/>
    </location>
</feature>
<protein>
    <recommendedName>
        <fullName evidence="5">2TM domain-containing protein</fullName>
    </recommendedName>
</protein>
<dbReference type="AlphaFoldDB" id="A0AAV3TAU4"/>
<gene>
    <name evidence="3" type="ORF">GCM10009020_20470</name>
</gene>
<reference evidence="3 4" key="1">
    <citation type="journal article" date="2019" name="Int. J. Syst. Evol. Microbiol.">
        <title>The Global Catalogue of Microorganisms (GCM) 10K type strain sequencing project: providing services to taxonomists for standard genome sequencing and annotation.</title>
        <authorList>
            <consortium name="The Broad Institute Genomics Platform"/>
            <consortium name="The Broad Institute Genome Sequencing Center for Infectious Disease"/>
            <person name="Wu L."/>
            <person name="Ma J."/>
        </authorList>
    </citation>
    <scope>NUCLEOTIDE SEQUENCE [LARGE SCALE GENOMIC DNA]</scope>
    <source>
        <strain evidence="3 4">JCM 16328</strain>
    </source>
</reference>
<accession>A0AAV3TAU4</accession>
<evidence type="ECO:0008006" key="5">
    <source>
        <dbReference type="Google" id="ProtNLM"/>
    </source>
</evidence>
<dbReference type="Proteomes" id="UP001500420">
    <property type="component" value="Unassembled WGS sequence"/>
</dbReference>
<evidence type="ECO:0000313" key="3">
    <source>
        <dbReference type="EMBL" id="GAA0673372.1"/>
    </source>
</evidence>
<dbReference type="EMBL" id="BAAADV010000003">
    <property type="protein sequence ID" value="GAA0673372.1"/>
    <property type="molecule type" value="Genomic_DNA"/>
</dbReference>
<feature type="compositionally biased region" description="Acidic residues" evidence="1">
    <location>
        <begin position="78"/>
        <end position="100"/>
    </location>
</feature>
<keyword evidence="4" id="KW-1185">Reference proteome</keyword>
<name>A0AAV3TAU4_9EURY</name>
<evidence type="ECO:0000256" key="2">
    <source>
        <dbReference type="SAM" id="Phobius"/>
    </source>
</evidence>
<feature type="region of interest" description="Disordered" evidence="1">
    <location>
        <begin position="78"/>
        <end position="138"/>
    </location>
</feature>
<organism evidence="3 4">
    <name type="scientific">Natronoarchaeum mannanilyticum</name>
    <dbReference type="NCBI Taxonomy" id="926360"/>
    <lineage>
        <taxon>Archaea</taxon>
        <taxon>Methanobacteriati</taxon>
        <taxon>Methanobacteriota</taxon>
        <taxon>Stenosarchaea group</taxon>
        <taxon>Halobacteria</taxon>
        <taxon>Halobacteriales</taxon>
        <taxon>Natronoarchaeaceae</taxon>
    </lineage>
</organism>
<evidence type="ECO:0000313" key="4">
    <source>
        <dbReference type="Proteomes" id="UP001500420"/>
    </source>
</evidence>
<proteinExistence type="predicted"/>